<dbReference type="SMART" id="SM00360">
    <property type="entry name" value="RRM"/>
    <property type="match status" value="1"/>
</dbReference>
<feature type="domain" description="RRM" evidence="3">
    <location>
        <begin position="225"/>
        <end position="299"/>
    </location>
</feature>
<reference evidence="5" key="1">
    <citation type="submission" date="2015-10" db="EMBL/GenBank/DDBJ databases">
        <authorList>
            <person name="Regsiter A."/>
            <person name="william w."/>
        </authorList>
    </citation>
    <scope>NUCLEOTIDE SEQUENCE</scope>
    <source>
        <strain evidence="5">Montdore</strain>
    </source>
</reference>
<evidence type="ECO:0000313" key="5">
    <source>
        <dbReference type="EMBL" id="CUS12947.1"/>
    </source>
</evidence>
<dbReference type="PROSITE" id="PS50102">
    <property type="entry name" value="RRM"/>
    <property type="match status" value="1"/>
</dbReference>
<dbReference type="GO" id="GO:0000381">
    <property type="term" value="P:regulation of alternative mRNA splicing, via spliceosome"/>
    <property type="evidence" value="ECO:0007669"/>
    <property type="project" value="TreeGrafter"/>
</dbReference>
<dbReference type="GO" id="GO:0000398">
    <property type="term" value="P:mRNA splicing, via spliceosome"/>
    <property type="evidence" value="ECO:0007669"/>
    <property type="project" value="TreeGrafter"/>
</dbReference>
<dbReference type="PANTHER" id="PTHR12357:SF3">
    <property type="entry name" value="YTH DOMAIN-CONTAINING PROTEIN 1"/>
    <property type="match status" value="1"/>
</dbReference>
<dbReference type="InterPro" id="IPR012677">
    <property type="entry name" value="Nucleotide-bd_a/b_plait_sf"/>
</dbReference>
<evidence type="ECO:0000256" key="2">
    <source>
        <dbReference type="SAM" id="MobiDB-lite"/>
    </source>
</evidence>
<accession>A0A292Q2R1</accession>
<evidence type="ECO:0000256" key="1">
    <source>
        <dbReference type="PROSITE-ProRule" id="PRU00176"/>
    </source>
</evidence>
<sequence>MAYQYHGGPASPTQNSTYFVPGYQYTLVDSCGQQYTQVLPQHQDAQAQVRSSTYAVSYASNHPPHYLQSMGSAQAQFPPYYGLQMSPYFPMSPQYVAHQVLSQQPSQPLLGQAPPDPCLRRHSFPLRQSPSNRRGSDSEAARTWHPVVPRWGSRTTSAAAGGAGIGVRGGGDATAGGYSGNSARGPASTNVTTPGTLDSSLPSPSSVLHPSLPRGPPRKPKQSGHALWVGNLPTGTRVVDLKEYFSKDAKDDIESVFLISKSNCAFVNYRTEEACSEAMARFHDSRFHNAKLVCRLRRNSAPSAAASAVASIPSPDTSAHSVQGSGDEPPGVGEVGEDRADRGRSPPVGPKVTTRSVGKDRIFIVKSLTVEDLDLSVRNGIWATQSHNESILNQAFETADNVYLIFSANKSGEYYGYARMTSPILDDATELEWTPSSQPREDSDLPRAIYTPATALAPQGRIIDDSARGTIFWEAISNDEVPDPVASTSEEDGGPEESSVAVAKSWGKPFRVEWISTTRVPFYRTRGLRNIWNANREVKIARDGTELEENVGRKLIQLFHRNGGASLPGDQGAPPLAA</sequence>
<name>A0A292Q2R1_9PEZI</name>
<dbReference type="InterPro" id="IPR035979">
    <property type="entry name" value="RBD_domain_sf"/>
</dbReference>
<dbReference type="PROSITE" id="PS50882">
    <property type="entry name" value="YTH"/>
    <property type="match status" value="1"/>
</dbReference>
<feature type="region of interest" description="Disordered" evidence="2">
    <location>
        <begin position="106"/>
        <end position="229"/>
    </location>
</feature>
<dbReference type="AlphaFoldDB" id="A0A292Q2R1"/>
<proteinExistence type="predicted"/>
<feature type="compositionally biased region" description="Low complexity" evidence="2">
    <location>
        <begin position="306"/>
        <end position="315"/>
    </location>
</feature>
<feature type="domain" description="YTH" evidence="4">
    <location>
        <begin position="360"/>
        <end position="559"/>
    </location>
</feature>
<protein>
    <recommendedName>
        <fullName evidence="7">YTH domain-containing protein</fullName>
    </recommendedName>
</protein>
<feature type="compositionally biased region" description="Polar residues" evidence="2">
    <location>
        <begin position="187"/>
        <end position="196"/>
    </location>
</feature>
<dbReference type="InterPro" id="IPR045168">
    <property type="entry name" value="YTH_prot"/>
</dbReference>
<dbReference type="GO" id="GO:0003729">
    <property type="term" value="F:mRNA binding"/>
    <property type="evidence" value="ECO:0007669"/>
    <property type="project" value="TreeGrafter"/>
</dbReference>
<dbReference type="InterPro" id="IPR057720">
    <property type="entry name" value="RRM_YTH1"/>
</dbReference>
<evidence type="ECO:0000259" key="4">
    <source>
        <dbReference type="PROSITE" id="PS50882"/>
    </source>
</evidence>
<keyword evidence="6" id="KW-1185">Reference proteome</keyword>
<keyword evidence="1" id="KW-0694">RNA-binding</keyword>
<feature type="compositionally biased region" description="Low complexity" evidence="2">
    <location>
        <begin position="197"/>
        <end position="212"/>
    </location>
</feature>
<feature type="compositionally biased region" description="Gly residues" evidence="2">
    <location>
        <begin position="161"/>
        <end position="179"/>
    </location>
</feature>
<dbReference type="SUPFAM" id="SSF54928">
    <property type="entry name" value="RNA-binding domain, RBD"/>
    <property type="match status" value="1"/>
</dbReference>
<evidence type="ECO:0000313" key="6">
    <source>
        <dbReference type="Proteomes" id="UP001412239"/>
    </source>
</evidence>
<dbReference type="GO" id="GO:1990247">
    <property type="term" value="F:N6-methyladenosine-containing RNA reader activity"/>
    <property type="evidence" value="ECO:0007669"/>
    <property type="project" value="TreeGrafter"/>
</dbReference>
<evidence type="ECO:0000259" key="3">
    <source>
        <dbReference type="PROSITE" id="PS50102"/>
    </source>
</evidence>
<dbReference type="Pfam" id="PF25701">
    <property type="entry name" value="RRM_YTH1"/>
    <property type="match status" value="1"/>
</dbReference>
<dbReference type="EMBL" id="LN890980">
    <property type="protein sequence ID" value="CUS12947.1"/>
    <property type="molecule type" value="Genomic_DNA"/>
</dbReference>
<feature type="region of interest" description="Disordered" evidence="2">
    <location>
        <begin position="306"/>
        <end position="354"/>
    </location>
</feature>
<evidence type="ECO:0008006" key="7">
    <source>
        <dbReference type="Google" id="ProtNLM"/>
    </source>
</evidence>
<dbReference type="Pfam" id="PF04146">
    <property type="entry name" value="YTH"/>
    <property type="match status" value="1"/>
</dbReference>
<organism evidence="5 6">
    <name type="scientific">Tuber aestivum</name>
    <name type="common">summer truffle</name>
    <dbReference type="NCBI Taxonomy" id="59557"/>
    <lineage>
        <taxon>Eukaryota</taxon>
        <taxon>Fungi</taxon>
        <taxon>Dikarya</taxon>
        <taxon>Ascomycota</taxon>
        <taxon>Pezizomycotina</taxon>
        <taxon>Pezizomycetes</taxon>
        <taxon>Pezizales</taxon>
        <taxon>Tuberaceae</taxon>
        <taxon>Tuber</taxon>
    </lineage>
</organism>
<dbReference type="Gene3D" id="3.10.590.10">
    <property type="entry name" value="ph1033 like domains"/>
    <property type="match status" value="1"/>
</dbReference>
<gene>
    <name evidence="5" type="ORF">GSTUAT00002998001</name>
</gene>
<dbReference type="Gene3D" id="3.30.70.330">
    <property type="match status" value="1"/>
</dbReference>
<dbReference type="CDD" id="cd21134">
    <property type="entry name" value="YTH"/>
    <property type="match status" value="1"/>
</dbReference>
<dbReference type="Proteomes" id="UP001412239">
    <property type="component" value="Unassembled WGS sequence"/>
</dbReference>
<dbReference type="PANTHER" id="PTHR12357">
    <property type="entry name" value="YTH YT521-B HOMOLOGY DOMAIN-CONTAINING"/>
    <property type="match status" value="1"/>
</dbReference>
<dbReference type="InterPro" id="IPR007275">
    <property type="entry name" value="YTH_domain"/>
</dbReference>
<dbReference type="GO" id="GO:0005654">
    <property type="term" value="C:nucleoplasm"/>
    <property type="evidence" value="ECO:0007669"/>
    <property type="project" value="TreeGrafter"/>
</dbReference>
<dbReference type="InterPro" id="IPR000504">
    <property type="entry name" value="RRM_dom"/>
</dbReference>
<dbReference type="CDD" id="cd00590">
    <property type="entry name" value="RRM_SF"/>
    <property type="match status" value="1"/>
</dbReference>